<dbReference type="InterPro" id="IPR000515">
    <property type="entry name" value="MetI-like"/>
</dbReference>
<dbReference type="Gene3D" id="1.10.3720.10">
    <property type="entry name" value="MetI-like"/>
    <property type="match status" value="1"/>
</dbReference>
<dbReference type="EMBL" id="SMKZ01000116">
    <property type="protein sequence ID" value="TDD94176.1"/>
    <property type="molecule type" value="Genomic_DNA"/>
</dbReference>
<gene>
    <name evidence="10" type="ORF">E1269_31960</name>
</gene>
<keyword evidence="6 7" id="KW-0472">Membrane</keyword>
<keyword evidence="4 7" id="KW-0812">Transmembrane</keyword>
<evidence type="ECO:0000256" key="2">
    <source>
        <dbReference type="ARBA" id="ARBA00022448"/>
    </source>
</evidence>
<dbReference type="InterPro" id="IPR050366">
    <property type="entry name" value="BP-dependent_transpt_permease"/>
</dbReference>
<comment type="subcellular location">
    <subcellularLocation>
        <location evidence="1 7">Cell membrane</location>
        <topology evidence="1 7">Multi-pass membrane protein</topology>
    </subcellularLocation>
</comment>
<name>A0A4R5C6K2_9ACTN</name>
<dbReference type="AlphaFoldDB" id="A0A4R5C6K2"/>
<keyword evidence="2 7" id="KW-0813">Transport</keyword>
<comment type="similarity">
    <text evidence="7">Belongs to the binding-protein-dependent transport system permease family.</text>
</comment>
<dbReference type="CDD" id="cd06261">
    <property type="entry name" value="TM_PBP2"/>
    <property type="match status" value="1"/>
</dbReference>
<evidence type="ECO:0000256" key="6">
    <source>
        <dbReference type="ARBA" id="ARBA00023136"/>
    </source>
</evidence>
<feature type="region of interest" description="Disordered" evidence="8">
    <location>
        <begin position="286"/>
        <end position="310"/>
    </location>
</feature>
<evidence type="ECO:0000256" key="1">
    <source>
        <dbReference type="ARBA" id="ARBA00004651"/>
    </source>
</evidence>
<proteinExistence type="inferred from homology"/>
<dbReference type="OrthoDB" id="3531748at2"/>
<keyword evidence="11" id="KW-1185">Reference proteome</keyword>
<feature type="transmembrane region" description="Helical" evidence="7">
    <location>
        <begin position="91"/>
        <end position="114"/>
    </location>
</feature>
<feature type="non-terminal residue" evidence="10">
    <location>
        <position position="1"/>
    </location>
</feature>
<evidence type="ECO:0000259" key="9">
    <source>
        <dbReference type="PROSITE" id="PS50928"/>
    </source>
</evidence>
<dbReference type="InterPro" id="IPR025966">
    <property type="entry name" value="OppC_N"/>
</dbReference>
<evidence type="ECO:0000256" key="3">
    <source>
        <dbReference type="ARBA" id="ARBA00022475"/>
    </source>
</evidence>
<dbReference type="GO" id="GO:0055085">
    <property type="term" value="P:transmembrane transport"/>
    <property type="evidence" value="ECO:0007669"/>
    <property type="project" value="InterPro"/>
</dbReference>
<dbReference type="InterPro" id="IPR035906">
    <property type="entry name" value="MetI-like_sf"/>
</dbReference>
<organism evidence="10 11">
    <name type="scientific">Jiangella asiatica</name>
    <dbReference type="NCBI Taxonomy" id="2530372"/>
    <lineage>
        <taxon>Bacteria</taxon>
        <taxon>Bacillati</taxon>
        <taxon>Actinomycetota</taxon>
        <taxon>Actinomycetes</taxon>
        <taxon>Jiangellales</taxon>
        <taxon>Jiangellaceae</taxon>
        <taxon>Jiangella</taxon>
    </lineage>
</organism>
<dbReference type="GO" id="GO:0005886">
    <property type="term" value="C:plasma membrane"/>
    <property type="evidence" value="ECO:0007669"/>
    <property type="project" value="UniProtKB-SubCell"/>
</dbReference>
<dbReference type="PANTHER" id="PTHR43386:SF1">
    <property type="entry name" value="D,D-DIPEPTIDE TRANSPORT SYSTEM PERMEASE PROTEIN DDPC-RELATED"/>
    <property type="match status" value="1"/>
</dbReference>
<accession>A0A4R5C6K2</accession>
<dbReference type="SUPFAM" id="SSF161098">
    <property type="entry name" value="MetI-like"/>
    <property type="match status" value="1"/>
</dbReference>
<dbReference type="Pfam" id="PF12911">
    <property type="entry name" value="OppC_N"/>
    <property type="match status" value="1"/>
</dbReference>
<feature type="transmembrane region" description="Helical" evidence="7">
    <location>
        <begin position="126"/>
        <end position="145"/>
    </location>
</feature>
<feature type="transmembrane region" description="Helical" evidence="7">
    <location>
        <begin position="204"/>
        <end position="230"/>
    </location>
</feature>
<evidence type="ECO:0000256" key="5">
    <source>
        <dbReference type="ARBA" id="ARBA00022989"/>
    </source>
</evidence>
<dbReference type="Proteomes" id="UP000294739">
    <property type="component" value="Unassembled WGS sequence"/>
</dbReference>
<dbReference type="InParanoid" id="A0A4R5C6K2"/>
<dbReference type="PROSITE" id="PS50928">
    <property type="entry name" value="ABC_TM1"/>
    <property type="match status" value="1"/>
</dbReference>
<evidence type="ECO:0000313" key="11">
    <source>
        <dbReference type="Proteomes" id="UP000294739"/>
    </source>
</evidence>
<feature type="transmembrane region" description="Helical" evidence="7">
    <location>
        <begin position="250"/>
        <end position="272"/>
    </location>
</feature>
<feature type="domain" description="ABC transmembrane type-1" evidence="9">
    <location>
        <begin position="87"/>
        <end position="276"/>
    </location>
</feature>
<dbReference type="PANTHER" id="PTHR43386">
    <property type="entry name" value="OLIGOPEPTIDE TRANSPORT SYSTEM PERMEASE PROTEIN APPC"/>
    <property type="match status" value="1"/>
</dbReference>
<dbReference type="Pfam" id="PF00528">
    <property type="entry name" value="BPD_transp_1"/>
    <property type="match status" value="1"/>
</dbReference>
<evidence type="ECO:0000256" key="8">
    <source>
        <dbReference type="SAM" id="MobiDB-lite"/>
    </source>
</evidence>
<keyword evidence="5 7" id="KW-1133">Transmembrane helix</keyword>
<comment type="caution">
    <text evidence="10">The sequence shown here is derived from an EMBL/GenBank/DDBJ whole genome shotgun (WGS) entry which is preliminary data.</text>
</comment>
<sequence>PGPAPNPGPALARRRWGGVRRFAGSRSAVVGAAGLFLLLVVAVFASWVAPFDPNEQGAQSLLGPSGTHLLGTDELGRDIASRVIHGARASLVVGAGAATFGALIGVPLGLVAGYLGRWVDATAMRLIDLMLAVPGILLALVIIAVLGPGRINLILAIGIGSVPEFARLTRAATLALRDRDFVRASVGMGARTTDTMFRTVLPNVLAPVLVQLVITASLAVVVEAGLSLLGLGTPPPAPSWGGMLQDARSYLYQAPWYGVFPGLCLAFTVYCLDRVGHGLQHAIGTTTHTPGTPASPAAGPAAGPTAEGAL</sequence>
<evidence type="ECO:0000313" key="10">
    <source>
        <dbReference type="EMBL" id="TDD94176.1"/>
    </source>
</evidence>
<evidence type="ECO:0000256" key="7">
    <source>
        <dbReference type="RuleBase" id="RU363032"/>
    </source>
</evidence>
<protein>
    <submittedName>
        <fullName evidence="10">ABC transporter permease</fullName>
    </submittedName>
</protein>
<evidence type="ECO:0000256" key="4">
    <source>
        <dbReference type="ARBA" id="ARBA00022692"/>
    </source>
</evidence>
<reference evidence="10 11" key="1">
    <citation type="submission" date="2019-03" db="EMBL/GenBank/DDBJ databases">
        <title>Draft genome sequences of novel Actinobacteria.</title>
        <authorList>
            <person name="Sahin N."/>
            <person name="Ay H."/>
            <person name="Saygin H."/>
        </authorList>
    </citation>
    <scope>NUCLEOTIDE SEQUENCE [LARGE SCALE GENOMIC DNA]</scope>
    <source>
        <strain evidence="10 11">5K138</strain>
    </source>
</reference>
<keyword evidence="3" id="KW-1003">Cell membrane</keyword>
<feature type="transmembrane region" description="Helical" evidence="7">
    <location>
        <begin position="28"/>
        <end position="49"/>
    </location>
</feature>